<dbReference type="EMBL" id="NBIV01000034">
    <property type="protein sequence ID" value="PXF46675.1"/>
    <property type="molecule type" value="Genomic_DNA"/>
</dbReference>
<dbReference type="Pfam" id="PF00291">
    <property type="entry name" value="PALP"/>
    <property type="match status" value="1"/>
</dbReference>
<dbReference type="InterPro" id="IPR050214">
    <property type="entry name" value="Cys_Synth/Cystath_Beta-Synth"/>
</dbReference>
<evidence type="ECO:0000256" key="10">
    <source>
        <dbReference type="ARBA" id="ARBA00058228"/>
    </source>
</evidence>
<dbReference type="Proteomes" id="UP000247409">
    <property type="component" value="Unassembled WGS sequence"/>
</dbReference>
<evidence type="ECO:0000256" key="3">
    <source>
        <dbReference type="ARBA" id="ARBA00004962"/>
    </source>
</evidence>
<comment type="caution">
    <text evidence="16">The sequence shown here is derived from an EMBL/GenBank/DDBJ whole genome shotgun (WGS) entry which is preliminary data.</text>
</comment>
<organism evidence="16 17">
    <name type="scientific">Gracilariopsis chorda</name>
    <dbReference type="NCBI Taxonomy" id="448386"/>
    <lineage>
        <taxon>Eukaryota</taxon>
        <taxon>Rhodophyta</taxon>
        <taxon>Florideophyceae</taxon>
        <taxon>Rhodymeniophycidae</taxon>
        <taxon>Gracilariales</taxon>
        <taxon>Gracilariaceae</taxon>
        <taxon>Gracilariopsis</taxon>
    </lineage>
</organism>
<evidence type="ECO:0000256" key="11">
    <source>
        <dbReference type="ARBA" id="ARBA00072087"/>
    </source>
</evidence>
<dbReference type="GO" id="GO:0016740">
    <property type="term" value="F:transferase activity"/>
    <property type="evidence" value="ECO:0007669"/>
    <property type="project" value="UniProtKB-KW"/>
</dbReference>
<evidence type="ECO:0000256" key="7">
    <source>
        <dbReference type="ARBA" id="ARBA00022946"/>
    </source>
</evidence>
<comment type="pathway">
    <text evidence="3">Amino-acid biosynthesis; L-cysteine biosynthesis; L-cysteine from L-serine: step 2/2.</text>
</comment>
<keyword evidence="6" id="KW-0663">Pyridoxal phosphate</keyword>
<dbReference type="InterPro" id="IPR001926">
    <property type="entry name" value="TrpB-like_PALP"/>
</dbReference>
<sequence>MCAYTKPFPPIRTLSDNVYDGLIDAIGNTPLIKLHRASQLTSCNIYGKAEFLNPGGSVKARAALYLIKHAEQAGLLTPGKGGTIVEATAGNTGISLAQIARARGYNCIIVIPETQSQQKKDALLYAGAQLVQVRARPYSHPNNYVKLGKRLADQLHAVYTNQFDNTANRCAHELTTGPEIWAQLRGEVHGFSCAVGTGGTLAGTANYLRSVSDNSVKIALTDPCGAKLVRYYRDGKLEAHGSSITEGIGQGRVTANLEGFTPDYAFEIDDDEALQVVYSLMQEEGLCLGLSSGVNVAGAMRLARELGAGHNIVTVLCDEGTRYADKMFNVEFLRGKQLPTPEWIDRGVSAQVSEAVKQVTVADDEAEG</sequence>
<evidence type="ECO:0000256" key="4">
    <source>
        <dbReference type="ARBA" id="ARBA00022605"/>
    </source>
</evidence>
<dbReference type="CDD" id="cd01561">
    <property type="entry name" value="CBS_like"/>
    <property type="match status" value="1"/>
</dbReference>
<comment type="subcellular location">
    <subcellularLocation>
        <location evidence="2">Mitochondrion</location>
    </subcellularLocation>
</comment>
<dbReference type="PANTHER" id="PTHR10314">
    <property type="entry name" value="CYSTATHIONINE BETA-SYNTHASE"/>
    <property type="match status" value="1"/>
</dbReference>
<dbReference type="OrthoDB" id="10259545at2759"/>
<dbReference type="PROSITE" id="PS00901">
    <property type="entry name" value="CYS_SYNTHASE"/>
    <property type="match status" value="1"/>
</dbReference>
<evidence type="ECO:0000256" key="12">
    <source>
        <dbReference type="ARBA" id="ARBA00078262"/>
    </source>
</evidence>
<dbReference type="STRING" id="448386.A0A2V3IX81"/>
<feature type="domain" description="Tryptophan synthase beta chain-like PALP" evidence="15">
    <location>
        <begin position="24"/>
        <end position="318"/>
    </location>
</feature>
<evidence type="ECO:0000313" key="17">
    <source>
        <dbReference type="Proteomes" id="UP000247409"/>
    </source>
</evidence>
<accession>A0A2V3IX81</accession>
<dbReference type="AlphaFoldDB" id="A0A2V3IX81"/>
<keyword evidence="8" id="KW-0496">Mitochondrion</keyword>
<evidence type="ECO:0000256" key="13">
    <source>
        <dbReference type="ARBA" id="ARBA00079147"/>
    </source>
</evidence>
<keyword evidence="7" id="KW-0809">Transit peptide</keyword>
<keyword evidence="4" id="KW-0028">Amino-acid biosynthesis</keyword>
<evidence type="ECO:0000256" key="8">
    <source>
        <dbReference type="ARBA" id="ARBA00023128"/>
    </source>
</evidence>
<dbReference type="SUPFAM" id="SSF53686">
    <property type="entry name" value="Tryptophan synthase beta subunit-like PLP-dependent enzymes"/>
    <property type="match status" value="1"/>
</dbReference>
<name>A0A2V3IX81_9FLOR</name>
<comment type="function">
    <text evidence="10">Catalyzes the conversion of O-succinyl-L-serine into cysteine, the last step in the cysteine biosynthesis pathway. Can also use O-acetyl-L-serine.</text>
</comment>
<comment type="cofactor">
    <cofactor evidence="1">
        <name>pyridoxal 5'-phosphate</name>
        <dbReference type="ChEBI" id="CHEBI:597326"/>
    </cofactor>
</comment>
<keyword evidence="17" id="KW-1185">Reference proteome</keyword>
<evidence type="ECO:0000256" key="6">
    <source>
        <dbReference type="ARBA" id="ARBA00022898"/>
    </source>
</evidence>
<dbReference type="NCBIfam" id="NF007989">
    <property type="entry name" value="PRK10717.1"/>
    <property type="match status" value="1"/>
</dbReference>
<evidence type="ECO:0000256" key="9">
    <source>
        <dbReference type="ARBA" id="ARBA00050981"/>
    </source>
</evidence>
<dbReference type="Gene3D" id="3.40.50.1100">
    <property type="match status" value="2"/>
</dbReference>
<evidence type="ECO:0000259" key="15">
    <source>
        <dbReference type="Pfam" id="PF00291"/>
    </source>
</evidence>
<dbReference type="GO" id="GO:0006535">
    <property type="term" value="P:cysteine biosynthetic process from serine"/>
    <property type="evidence" value="ECO:0007669"/>
    <property type="project" value="InterPro"/>
</dbReference>
<protein>
    <recommendedName>
        <fullName evidence="11">Cysteine synthase 1</fullName>
    </recommendedName>
    <alternativeName>
        <fullName evidence="12">O-acetylserine (thiol)-lyase 1</fullName>
    </alternativeName>
    <alternativeName>
        <fullName evidence="13">O-acetylserine sulfhydrylase 1</fullName>
    </alternativeName>
    <alternativeName>
        <fullName evidence="14">O-succinylserine sulfhydrylase</fullName>
    </alternativeName>
</protein>
<dbReference type="GO" id="GO:0005739">
    <property type="term" value="C:mitochondrion"/>
    <property type="evidence" value="ECO:0007669"/>
    <property type="project" value="UniProtKB-SubCell"/>
</dbReference>
<evidence type="ECO:0000256" key="1">
    <source>
        <dbReference type="ARBA" id="ARBA00001933"/>
    </source>
</evidence>
<proteinExistence type="predicted"/>
<gene>
    <name evidence="16" type="ORF">BWQ96_03501</name>
</gene>
<dbReference type="FunFam" id="3.40.50.1100:FF:000011">
    <property type="entry name" value="Cysteine synthase (o-acetylserine)"/>
    <property type="match status" value="1"/>
</dbReference>
<keyword evidence="5" id="KW-0808">Transferase</keyword>
<evidence type="ECO:0000313" key="16">
    <source>
        <dbReference type="EMBL" id="PXF46675.1"/>
    </source>
</evidence>
<evidence type="ECO:0000256" key="14">
    <source>
        <dbReference type="ARBA" id="ARBA00081847"/>
    </source>
</evidence>
<dbReference type="InterPro" id="IPR036052">
    <property type="entry name" value="TrpB-like_PALP_sf"/>
</dbReference>
<evidence type="ECO:0000256" key="2">
    <source>
        <dbReference type="ARBA" id="ARBA00004173"/>
    </source>
</evidence>
<dbReference type="InterPro" id="IPR001216">
    <property type="entry name" value="P-phosphate_BS"/>
</dbReference>
<reference evidence="16 17" key="1">
    <citation type="journal article" date="2018" name="Mol. Biol. Evol.">
        <title>Analysis of the draft genome of the red seaweed Gracilariopsis chorda provides insights into genome size evolution in Rhodophyta.</title>
        <authorList>
            <person name="Lee J."/>
            <person name="Yang E.C."/>
            <person name="Graf L."/>
            <person name="Yang J.H."/>
            <person name="Qiu H."/>
            <person name="Zel Zion U."/>
            <person name="Chan C.X."/>
            <person name="Stephens T.G."/>
            <person name="Weber A.P.M."/>
            <person name="Boo G.H."/>
            <person name="Boo S.M."/>
            <person name="Kim K.M."/>
            <person name="Shin Y."/>
            <person name="Jung M."/>
            <person name="Lee S.J."/>
            <person name="Yim H.S."/>
            <person name="Lee J.H."/>
            <person name="Bhattacharya D."/>
            <person name="Yoon H.S."/>
        </authorList>
    </citation>
    <scope>NUCLEOTIDE SEQUENCE [LARGE SCALE GENOMIC DNA]</scope>
    <source>
        <strain evidence="16 17">SKKU-2015</strain>
        <tissue evidence="16">Whole body</tissue>
    </source>
</reference>
<comment type="catalytic activity">
    <reaction evidence="9">
        <text>O-succinyl-L-serine + hydrogen sulfide = L-cysteine + succinate</text>
        <dbReference type="Rhea" id="RHEA:53816"/>
        <dbReference type="ChEBI" id="CHEBI:29919"/>
        <dbReference type="ChEBI" id="CHEBI:30031"/>
        <dbReference type="ChEBI" id="CHEBI:35235"/>
        <dbReference type="ChEBI" id="CHEBI:136856"/>
    </reaction>
</comment>
<evidence type="ECO:0000256" key="5">
    <source>
        <dbReference type="ARBA" id="ARBA00022679"/>
    </source>
</evidence>